<organism evidence="1 2">
    <name type="scientific">Tichowtungia aerotolerans</name>
    <dbReference type="NCBI Taxonomy" id="2697043"/>
    <lineage>
        <taxon>Bacteria</taxon>
        <taxon>Pseudomonadati</taxon>
        <taxon>Kiritimatiellota</taxon>
        <taxon>Tichowtungiia</taxon>
        <taxon>Tichowtungiales</taxon>
        <taxon>Tichowtungiaceae</taxon>
        <taxon>Tichowtungia</taxon>
    </lineage>
</organism>
<reference evidence="1 2" key="1">
    <citation type="submission" date="2020-01" db="EMBL/GenBank/DDBJ databases">
        <title>Ponticoccus aerotolerans gen. nov., sp. nov., an anaerobic bacterium and proposal of Ponticoccusceae fam. nov., Ponticoccusles ord. nov. and Ponticoccuse classis nov. in the phylum Kiritimatiellaeota.</title>
        <authorList>
            <person name="Zhou L.Y."/>
            <person name="Du Z.J."/>
        </authorList>
    </citation>
    <scope>NUCLEOTIDE SEQUENCE [LARGE SCALE GENOMIC DNA]</scope>
    <source>
        <strain evidence="1 2">S-5007</strain>
    </source>
</reference>
<proteinExistence type="predicted"/>
<dbReference type="RefSeq" id="WP_160628146.1">
    <property type="nucleotide sequence ID" value="NZ_CP047593.1"/>
</dbReference>
<accession>A0A6P1MC22</accession>
<dbReference type="Proteomes" id="UP000464954">
    <property type="component" value="Chromosome"/>
</dbReference>
<evidence type="ECO:0000313" key="2">
    <source>
        <dbReference type="Proteomes" id="UP000464954"/>
    </source>
</evidence>
<name>A0A6P1MC22_9BACT</name>
<dbReference type="EMBL" id="CP047593">
    <property type="protein sequence ID" value="QHI69126.1"/>
    <property type="molecule type" value="Genomic_DNA"/>
</dbReference>
<dbReference type="KEGG" id="taer:GT409_06580"/>
<sequence length="265" mass="28942">MNSSILKTGLIMTAATLLNASAELKAYDGFSVPADYEHRAELLGTNGGTGFEPWQVDLSSNDGNSRRYIASKKPVTHTDAKGNTLVTAPGCMLCKPAGSGKGALTRNLDKALEGTVWISFLTQLDEQVGYGWDIQFLDEKGEMQFKVMNGRKEQNRWRIQSAVQASGKPKDGLFQSQPGMTPMELTLIVLKVENVGSKSDDGSVTAFLNPKDLRDAELTAMASVKIKGLELNPIKTFSFDKKSTAEGIIDELRFGERVEDVLPYQ</sequence>
<dbReference type="AlphaFoldDB" id="A0A6P1MC22"/>
<gene>
    <name evidence="1" type="ORF">GT409_06580</name>
</gene>
<evidence type="ECO:0000313" key="1">
    <source>
        <dbReference type="EMBL" id="QHI69126.1"/>
    </source>
</evidence>
<protein>
    <submittedName>
        <fullName evidence="1">Uncharacterized protein</fullName>
    </submittedName>
</protein>
<keyword evidence="2" id="KW-1185">Reference proteome</keyword>